<name>A0A427ADC0_ENSVE</name>
<reference evidence="1 2" key="1">
    <citation type="journal article" date="2014" name="Agronomy (Basel)">
        <title>A Draft Genome Sequence for Ensete ventricosum, the Drought-Tolerant Tree Against Hunger.</title>
        <authorList>
            <person name="Harrison J."/>
            <person name="Moore K.A."/>
            <person name="Paszkiewicz K."/>
            <person name="Jones T."/>
            <person name="Grant M."/>
            <person name="Ambacheew D."/>
            <person name="Muzemil S."/>
            <person name="Studholme D.J."/>
        </authorList>
    </citation>
    <scope>NUCLEOTIDE SEQUENCE [LARGE SCALE GENOMIC DNA]</scope>
</reference>
<dbReference type="Proteomes" id="UP000287651">
    <property type="component" value="Unassembled WGS sequence"/>
</dbReference>
<comment type="caution">
    <text evidence="1">The sequence shown here is derived from an EMBL/GenBank/DDBJ whole genome shotgun (WGS) entry which is preliminary data.</text>
</comment>
<sequence>SAPGSTSGGCISRIDPGCRRSPHRDRDSRWRRGIGIGAPELVMWWVKAPGMYLGSDAEISLFSSWIPCIVPVLIRFCPPISIPKQDSLSVAEMSLLGVDLRPSLIFSAKNEVFCESS</sequence>
<proteinExistence type="predicted"/>
<gene>
    <name evidence="1" type="ORF">B296_00006971</name>
</gene>
<organism evidence="1 2">
    <name type="scientific">Ensete ventricosum</name>
    <name type="common">Abyssinian banana</name>
    <name type="synonym">Musa ensete</name>
    <dbReference type="NCBI Taxonomy" id="4639"/>
    <lineage>
        <taxon>Eukaryota</taxon>
        <taxon>Viridiplantae</taxon>
        <taxon>Streptophyta</taxon>
        <taxon>Embryophyta</taxon>
        <taxon>Tracheophyta</taxon>
        <taxon>Spermatophyta</taxon>
        <taxon>Magnoliopsida</taxon>
        <taxon>Liliopsida</taxon>
        <taxon>Zingiberales</taxon>
        <taxon>Musaceae</taxon>
        <taxon>Ensete</taxon>
    </lineage>
</organism>
<dbReference type="EMBL" id="AMZH03002829">
    <property type="protein sequence ID" value="RRT74257.1"/>
    <property type="molecule type" value="Genomic_DNA"/>
</dbReference>
<protein>
    <submittedName>
        <fullName evidence="1">Uncharacterized protein</fullName>
    </submittedName>
</protein>
<evidence type="ECO:0000313" key="2">
    <source>
        <dbReference type="Proteomes" id="UP000287651"/>
    </source>
</evidence>
<feature type="non-terminal residue" evidence="1">
    <location>
        <position position="1"/>
    </location>
</feature>
<accession>A0A427ADC0</accession>
<evidence type="ECO:0000313" key="1">
    <source>
        <dbReference type="EMBL" id="RRT74257.1"/>
    </source>
</evidence>
<dbReference type="AlphaFoldDB" id="A0A427ADC0"/>